<evidence type="ECO:0000256" key="4">
    <source>
        <dbReference type="ARBA" id="ARBA00023125"/>
    </source>
</evidence>
<evidence type="ECO:0000256" key="3">
    <source>
        <dbReference type="ARBA" id="ARBA00023015"/>
    </source>
</evidence>
<dbReference type="PRINTS" id="PR00367">
    <property type="entry name" value="ETHRSPELEMNT"/>
</dbReference>
<dbReference type="FunFam" id="3.30.730.10:FF:000001">
    <property type="entry name" value="Ethylene-responsive transcription factor 2"/>
    <property type="match status" value="1"/>
</dbReference>
<dbReference type="InterPro" id="IPR001471">
    <property type="entry name" value="AP2/ERF_dom"/>
</dbReference>
<dbReference type="GO" id="GO:0003677">
    <property type="term" value="F:DNA binding"/>
    <property type="evidence" value="ECO:0007669"/>
    <property type="project" value="UniProtKB-KW"/>
</dbReference>
<evidence type="ECO:0000256" key="8">
    <source>
        <dbReference type="SAM" id="MobiDB-lite"/>
    </source>
</evidence>
<feature type="domain" description="AP2/ERF" evidence="9">
    <location>
        <begin position="71"/>
        <end position="128"/>
    </location>
</feature>
<dbReference type="PROSITE" id="PS51032">
    <property type="entry name" value="AP2_ERF"/>
    <property type="match status" value="1"/>
</dbReference>
<keyword evidence="6" id="KW-0539">Nucleus</keyword>
<evidence type="ECO:0000256" key="2">
    <source>
        <dbReference type="ARBA" id="ARBA00022745"/>
    </source>
</evidence>
<name>A0A6A3A720_HIBSY</name>
<evidence type="ECO:0000256" key="5">
    <source>
        <dbReference type="ARBA" id="ARBA00023163"/>
    </source>
</evidence>
<keyword evidence="11" id="KW-1185">Reference proteome</keyword>
<evidence type="ECO:0000313" key="10">
    <source>
        <dbReference type="EMBL" id="KAE8698952.1"/>
    </source>
</evidence>
<evidence type="ECO:0000256" key="1">
    <source>
        <dbReference type="ARBA" id="ARBA00004123"/>
    </source>
</evidence>
<proteinExistence type="inferred from homology"/>
<dbReference type="Gene3D" id="3.30.730.10">
    <property type="entry name" value="AP2/ERF domain"/>
    <property type="match status" value="1"/>
</dbReference>
<reference evidence="10" key="1">
    <citation type="submission" date="2019-09" db="EMBL/GenBank/DDBJ databases">
        <title>Draft genome information of white flower Hibiscus syriacus.</title>
        <authorList>
            <person name="Kim Y.-M."/>
        </authorList>
    </citation>
    <scope>NUCLEOTIDE SEQUENCE [LARGE SCALE GENOMIC DNA]</scope>
    <source>
        <strain evidence="10">YM2019G1</strain>
    </source>
</reference>
<keyword evidence="4" id="KW-0238">DNA-binding</keyword>
<comment type="caution">
    <text evidence="10">The sequence shown here is derived from an EMBL/GenBank/DDBJ whole genome shotgun (WGS) entry which is preliminary data.</text>
</comment>
<comment type="similarity">
    <text evidence="7">Belongs to the AP2/ERF transcription factor family. ERF subfamily.</text>
</comment>
<dbReference type="SMART" id="SM00380">
    <property type="entry name" value="AP2"/>
    <property type="match status" value="1"/>
</dbReference>
<dbReference type="InterPro" id="IPR016177">
    <property type="entry name" value="DNA-bd_dom_sf"/>
</dbReference>
<accession>A0A6A3A720</accession>
<dbReference type="GO" id="GO:0003700">
    <property type="term" value="F:DNA-binding transcription factor activity"/>
    <property type="evidence" value="ECO:0007669"/>
    <property type="project" value="InterPro"/>
</dbReference>
<evidence type="ECO:0000259" key="9">
    <source>
        <dbReference type="PROSITE" id="PS51032"/>
    </source>
</evidence>
<sequence length="414" mass="45387">MEEAFRRLNGIVHVPETDPPDSAISEIPKKFAVSTTTSAAAASKTTGTPTAATITNKRSLKENGGPGGTMRYRGVRRRPWGRYAAEIRDPQSKERRWLGTFDTAEEAACAYDSAARAMRGIKARTNFVYPVTEHQSVNNDHLLPPPFNFSRQSQPPSIRDVNSKHRHRPSFAKPQVGDFSVGFGPQRNASLNMLLLRDLLKSSSNPSFLAPPPSRVNQFPLINGASSAASSLSSSFSIPTVLAGATSLNSPTSDITSSFIGSTMSLPRKEKNSIHTTGVGAPPPAAISNPQADDMEFFRREYSDSGLLQEIIQGFLPKPTPKISVTHSTQDSTVHSLSELKENKKDHLGVYINRRHGFPPQFDSFNGITGPQVVPYYNELPPVNHLQLSQTQDCTLEDIYQYHPDFLAARVQTS</sequence>
<dbReference type="EMBL" id="VEPZ02001044">
    <property type="protein sequence ID" value="KAE8698952.1"/>
    <property type="molecule type" value="Genomic_DNA"/>
</dbReference>
<comment type="subcellular location">
    <subcellularLocation>
        <location evidence="1">Nucleus</location>
    </subcellularLocation>
</comment>
<keyword evidence="3" id="KW-0805">Transcription regulation</keyword>
<dbReference type="Pfam" id="PF00847">
    <property type="entry name" value="AP2"/>
    <property type="match status" value="1"/>
</dbReference>
<dbReference type="PANTHER" id="PTHR31677">
    <property type="entry name" value="AP2 DOMAIN CLASS TRANSCRIPTION FACTOR"/>
    <property type="match status" value="1"/>
</dbReference>
<gene>
    <name evidence="10" type="ORF">F3Y22_tig00110597pilonHSYRG01151</name>
</gene>
<keyword evidence="2" id="KW-0936">Ethylene signaling pathway</keyword>
<protein>
    <submittedName>
        <fullName evidence="10">ERF086 protein</fullName>
    </submittedName>
</protein>
<evidence type="ECO:0000313" key="11">
    <source>
        <dbReference type="Proteomes" id="UP000436088"/>
    </source>
</evidence>
<dbReference type="GO" id="GO:0005634">
    <property type="term" value="C:nucleus"/>
    <property type="evidence" value="ECO:0007669"/>
    <property type="project" value="UniProtKB-SubCell"/>
</dbReference>
<keyword evidence="5" id="KW-0804">Transcription</keyword>
<evidence type="ECO:0000256" key="6">
    <source>
        <dbReference type="ARBA" id="ARBA00023242"/>
    </source>
</evidence>
<evidence type="ECO:0000256" key="7">
    <source>
        <dbReference type="ARBA" id="ARBA00024343"/>
    </source>
</evidence>
<dbReference type="AlphaFoldDB" id="A0A6A3A720"/>
<organism evidence="10 11">
    <name type="scientific">Hibiscus syriacus</name>
    <name type="common">Rose of Sharon</name>
    <dbReference type="NCBI Taxonomy" id="106335"/>
    <lineage>
        <taxon>Eukaryota</taxon>
        <taxon>Viridiplantae</taxon>
        <taxon>Streptophyta</taxon>
        <taxon>Embryophyta</taxon>
        <taxon>Tracheophyta</taxon>
        <taxon>Spermatophyta</taxon>
        <taxon>Magnoliopsida</taxon>
        <taxon>eudicotyledons</taxon>
        <taxon>Gunneridae</taxon>
        <taxon>Pentapetalae</taxon>
        <taxon>rosids</taxon>
        <taxon>malvids</taxon>
        <taxon>Malvales</taxon>
        <taxon>Malvaceae</taxon>
        <taxon>Malvoideae</taxon>
        <taxon>Hibiscus</taxon>
    </lineage>
</organism>
<dbReference type="Proteomes" id="UP000436088">
    <property type="component" value="Unassembled WGS sequence"/>
</dbReference>
<dbReference type="InterPro" id="IPR036955">
    <property type="entry name" value="AP2/ERF_dom_sf"/>
</dbReference>
<dbReference type="SUPFAM" id="SSF54171">
    <property type="entry name" value="DNA-binding domain"/>
    <property type="match status" value="1"/>
</dbReference>
<dbReference type="GO" id="GO:0009873">
    <property type="term" value="P:ethylene-activated signaling pathway"/>
    <property type="evidence" value="ECO:0007669"/>
    <property type="project" value="UniProtKB-KW"/>
</dbReference>
<dbReference type="CDD" id="cd00018">
    <property type="entry name" value="AP2"/>
    <property type="match status" value="1"/>
</dbReference>
<feature type="region of interest" description="Disordered" evidence="8">
    <location>
        <begin position="148"/>
        <end position="172"/>
    </location>
</feature>
<dbReference type="PANTHER" id="PTHR31677:SF245">
    <property type="entry name" value="ETHYLENE-RESPONSIVE TRANSCRIPTION FACTOR ESR1"/>
    <property type="match status" value="1"/>
</dbReference>